<dbReference type="AlphaFoldDB" id="A0A1B1UC37"/>
<dbReference type="KEGG" id="bic:LMTR13_09255"/>
<proteinExistence type="predicted"/>
<keyword evidence="2" id="KW-1185">Reference proteome</keyword>
<organism evidence="1 2">
    <name type="scientific">Bradyrhizobium icense</name>
    <dbReference type="NCBI Taxonomy" id="1274631"/>
    <lineage>
        <taxon>Bacteria</taxon>
        <taxon>Pseudomonadati</taxon>
        <taxon>Pseudomonadota</taxon>
        <taxon>Alphaproteobacteria</taxon>
        <taxon>Hyphomicrobiales</taxon>
        <taxon>Nitrobacteraceae</taxon>
        <taxon>Bradyrhizobium</taxon>
    </lineage>
</organism>
<gene>
    <name evidence="1" type="ORF">LMTR13_09255</name>
</gene>
<name>A0A1B1UC37_9BRAD</name>
<evidence type="ECO:0000313" key="2">
    <source>
        <dbReference type="Proteomes" id="UP000092839"/>
    </source>
</evidence>
<evidence type="ECO:0000313" key="1">
    <source>
        <dbReference type="EMBL" id="ANW00327.1"/>
    </source>
</evidence>
<dbReference type="Proteomes" id="UP000092839">
    <property type="component" value="Chromosome"/>
</dbReference>
<protein>
    <submittedName>
        <fullName evidence="1">Uncharacterized protein</fullName>
    </submittedName>
</protein>
<reference evidence="1 2" key="1">
    <citation type="submission" date="2016-07" db="EMBL/GenBank/DDBJ databases">
        <title>Complete genome sequence of Bradyrhizobium icense LMTR 13T, a potential inoculant strain isolated from lima bean (Phaseolus lunatus) in Peru.</title>
        <authorList>
            <person name="Ormeno-Orrillo E."/>
            <person name="Duran D."/>
            <person name="Rogel M.A."/>
            <person name="Rey L."/>
            <person name="Imperial J."/>
            <person name="Ruiz-Argueso T."/>
            <person name="Martinez-Romero E."/>
        </authorList>
    </citation>
    <scope>NUCLEOTIDE SEQUENCE [LARGE SCALE GENOMIC DNA]</scope>
    <source>
        <strain evidence="1 2">LMTR 13</strain>
    </source>
</reference>
<sequence>MHPPATRGLLWGVAYGNHFQSDLSDKIFILRAFVLLERFRFVGKALQADAKAVFLMKAT</sequence>
<dbReference type="EMBL" id="CP016428">
    <property type="protein sequence ID" value="ANW00327.1"/>
    <property type="molecule type" value="Genomic_DNA"/>
</dbReference>
<accession>A0A1B1UC37</accession>
<dbReference type="STRING" id="1274631.LMTR13_09255"/>